<organism evidence="1 2">
    <name type="scientific">Monilinia fructicola</name>
    <name type="common">Brown rot fungus</name>
    <name type="synonym">Ciboria fructicola</name>
    <dbReference type="NCBI Taxonomy" id="38448"/>
    <lineage>
        <taxon>Eukaryota</taxon>
        <taxon>Fungi</taxon>
        <taxon>Dikarya</taxon>
        <taxon>Ascomycota</taxon>
        <taxon>Pezizomycotina</taxon>
        <taxon>Leotiomycetes</taxon>
        <taxon>Helotiales</taxon>
        <taxon>Sclerotiniaceae</taxon>
        <taxon>Monilinia</taxon>
    </lineage>
</organism>
<comment type="caution">
    <text evidence="1">The sequence shown here is derived from an EMBL/GenBank/DDBJ whole genome shotgun (WGS) entry which is preliminary data.</text>
</comment>
<sequence length="116" mass="13170">MNPNCASPKRRGVNGCSPYGKLGMGRGGGAFMEKAFNGVFDASNLRFYALAPTTRRLRQVTAKRAREYWDMVIIELDSCGIPSYGVFEMGGYRGWVHGQLVARQLWRKKYEEERKV</sequence>
<keyword evidence="2" id="KW-1185">Reference proteome</keyword>
<protein>
    <submittedName>
        <fullName evidence="1">Uncharacterized protein</fullName>
    </submittedName>
</protein>
<dbReference type="Proteomes" id="UP000322873">
    <property type="component" value="Unassembled WGS sequence"/>
</dbReference>
<reference evidence="1 2" key="1">
    <citation type="submission" date="2019-06" db="EMBL/GenBank/DDBJ databases">
        <title>Genome Sequence of the Brown Rot Fungal Pathogen Monilinia fructicola.</title>
        <authorList>
            <person name="De Miccolis Angelini R.M."/>
            <person name="Landi L."/>
            <person name="Abate D."/>
            <person name="Pollastro S."/>
            <person name="Romanazzi G."/>
            <person name="Faretra F."/>
        </authorList>
    </citation>
    <scope>NUCLEOTIDE SEQUENCE [LARGE SCALE GENOMIC DNA]</scope>
    <source>
        <strain evidence="1 2">Mfrc123</strain>
    </source>
</reference>
<proteinExistence type="predicted"/>
<name>A0A5M9JLS1_MONFR</name>
<gene>
    <name evidence="1" type="ORF">EYC84_002529</name>
</gene>
<accession>A0A5M9JLS1</accession>
<evidence type="ECO:0000313" key="1">
    <source>
        <dbReference type="EMBL" id="KAA8570211.1"/>
    </source>
</evidence>
<dbReference type="EMBL" id="VICG01000007">
    <property type="protein sequence ID" value="KAA8570211.1"/>
    <property type="molecule type" value="Genomic_DNA"/>
</dbReference>
<dbReference type="AlphaFoldDB" id="A0A5M9JLS1"/>
<evidence type="ECO:0000313" key="2">
    <source>
        <dbReference type="Proteomes" id="UP000322873"/>
    </source>
</evidence>